<accession>A0A9W4CPE2</accession>
<evidence type="ECO:0000313" key="2">
    <source>
        <dbReference type="EMBL" id="CAD5949879.1"/>
    </source>
</evidence>
<dbReference type="InterPro" id="IPR036465">
    <property type="entry name" value="vWFA_dom_sf"/>
</dbReference>
<evidence type="ECO:0000313" key="3">
    <source>
        <dbReference type="Proteomes" id="UP001153719"/>
    </source>
</evidence>
<dbReference type="KEGG" id="ppsu:NO713_02488"/>
<sequence length="253" mass="28050">MDCPRDHKQGRRMCDLVQLPNHQEWLCTECKSEFIKKGEGGDIDWGWLLICILGFLFLVLVLSGCEKPANLLLIRIIDISASALNDPEQLKISKDACFGVADVAKSGDKAALIQVSQQDLIASDPTVIKDQSDLYSLCHKKTEPTKGQGTYICGALELAGEMSDRHSETLMVILQVQANEQEEFCPKTLTNLGDKVASRNGMLLVVGSTNDGNTGFNSQLWDSLKDLPNTHFCNQNIRNCVKDSIQKIRSHQE</sequence>
<dbReference type="RefSeq" id="WP_254173857.1">
    <property type="nucleotide sequence ID" value="NZ_LR882967.1"/>
</dbReference>
<evidence type="ECO:0000256" key="1">
    <source>
        <dbReference type="SAM" id="Phobius"/>
    </source>
</evidence>
<name>A0A9W4CPE2_9CYAN</name>
<dbReference type="EMBL" id="LR882967">
    <property type="protein sequence ID" value="CAD5949879.1"/>
    <property type="molecule type" value="Genomic_DNA"/>
</dbReference>
<keyword evidence="3" id="KW-1185">Reference proteome</keyword>
<keyword evidence="1" id="KW-0812">Transmembrane</keyword>
<feature type="transmembrane region" description="Helical" evidence="1">
    <location>
        <begin position="45"/>
        <end position="65"/>
    </location>
</feature>
<evidence type="ECO:0008006" key="4">
    <source>
        <dbReference type="Google" id="ProtNLM"/>
    </source>
</evidence>
<dbReference type="Proteomes" id="UP001153719">
    <property type="component" value="Chromosome"/>
</dbReference>
<protein>
    <recommendedName>
        <fullName evidence="4">VWFA domain-containing protein</fullName>
    </recommendedName>
</protein>
<keyword evidence="1" id="KW-0472">Membrane</keyword>
<gene>
    <name evidence="2" type="ORF">NO713_02488</name>
</gene>
<dbReference type="SUPFAM" id="SSF53300">
    <property type="entry name" value="vWA-like"/>
    <property type="match status" value="1"/>
</dbReference>
<keyword evidence="1" id="KW-1133">Transmembrane helix</keyword>
<organism evidence="2 3">
    <name type="scientific">Planktothrix pseudagardhii</name>
    <dbReference type="NCBI Taxonomy" id="132604"/>
    <lineage>
        <taxon>Bacteria</taxon>
        <taxon>Bacillati</taxon>
        <taxon>Cyanobacteriota</taxon>
        <taxon>Cyanophyceae</taxon>
        <taxon>Oscillatoriophycideae</taxon>
        <taxon>Oscillatoriales</taxon>
        <taxon>Microcoleaceae</taxon>
        <taxon>Planktothrix</taxon>
    </lineage>
</organism>
<reference evidence="2" key="1">
    <citation type="submission" date="2020-09" db="EMBL/GenBank/DDBJ databases">
        <authorList>
            <person name="Blom J."/>
        </authorList>
    </citation>
    <scope>NUCLEOTIDE SEQUENCE</scope>
    <source>
        <strain evidence="2">No.713</strain>
    </source>
</reference>
<dbReference type="AlphaFoldDB" id="A0A9W4CPE2"/>
<proteinExistence type="predicted"/>